<sequence>MERRWKPSSSTLWISATNNSFAKSEECMRLSLFIVSNLVGAPLNQYDPETREGTPPADVVKMWERFRSHKGLLMLIHLVSNDEKNSNRGTVNDVLIREAACDALIGLARCEDIRQMLSKLPLVGGNKLLTTCKKIYQAPYRPEQELFYKQAKTLVEKVMKLTIKDEDAKDFSQERIIRSNIIAKTRYDFRADELQLNPNSESKQPTSSLNDVLKDHFEKMHSHCKNPTTTCLPFSLYTEHKCGAIHRSRPQLNFMTRYVERRMRPIYRSSPLYTADFYHIYSSLAPYKTLHNDYCAYMSCAFTSDDEHILLGTFDGKLLWYNISTEKVEFRQQCHIGSPLNEIISSSDGSLLLTSTNTGSSSSILWKLGEEPKLASMYSLASPARFSNTSNQYVIMTSKKYATIYDLYSESVVKQFERGTTTAGQSYKRNVAMFDFKDTTIISDGVLYDFRVSSAAPIHAFDKLNTKNSGVFHPDCISLILNTEVYDLRNYRLMYHVPILDDAKIAFNSMGTVIYSMSKTDTVFKTQVTMLNARNFDIIATHPIKRYLSDFSVDHSEEG</sequence>
<dbReference type="Proteomes" id="UP000298663">
    <property type="component" value="Unassembled WGS sequence"/>
</dbReference>
<evidence type="ECO:0000313" key="4">
    <source>
        <dbReference type="Proteomes" id="UP000298663"/>
    </source>
</evidence>
<organism evidence="3 4">
    <name type="scientific">Steinernema carpocapsae</name>
    <name type="common">Entomopathogenic nematode</name>
    <dbReference type="NCBI Taxonomy" id="34508"/>
    <lineage>
        <taxon>Eukaryota</taxon>
        <taxon>Metazoa</taxon>
        <taxon>Ecdysozoa</taxon>
        <taxon>Nematoda</taxon>
        <taxon>Chromadorea</taxon>
        <taxon>Rhabditida</taxon>
        <taxon>Tylenchina</taxon>
        <taxon>Panagrolaimomorpha</taxon>
        <taxon>Strongyloidoidea</taxon>
        <taxon>Steinernematidae</taxon>
        <taxon>Steinernema</taxon>
    </lineage>
</organism>
<dbReference type="EMBL" id="AZBU02000005">
    <property type="protein sequence ID" value="TKR75788.1"/>
    <property type="molecule type" value="Genomic_DNA"/>
</dbReference>
<dbReference type="GO" id="GO:0080008">
    <property type="term" value="C:Cul4-RING E3 ubiquitin ligase complex"/>
    <property type="evidence" value="ECO:0007669"/>
    <property type="project" value="TreeGrafter"/>
</dbReference>
<dbReference type="Gene3D" id="2.130.10.10">
    <property type="entry name" value="YVTN repeat-like/Quinoprotein amine dehydrogenase"/>
    <property type="match status" value="1"/>
</dbReference>
<dbReference type="InterPro" id="IPR015943">
    <property type="entry name" value="WD40/YVTN_repeat-like_dom_sf"/>
</dbReference>
<evidence type="ECO:0000313" key="3">
    <source>
        <dbReference type="EMBL" id="TKR75788.1"/>
    </source>
</evidence>
<dbReference type="AlphaFoldDB" id="A0A4U5N0K9"/>
<comment type="subcellular location">
    <subcellularLocation>
        <location evidence="1">Nucleus</location>
    </subcellularLocation>
</comment>
<proteinExistence type="predicted"/>
<dbReference type="InterPro" id="IPR036322">
    <property type="entry name" value="WD40_repeat_dom_sf"/>
</dbReference>
<reference evidence="3 4" key="2">
    <citation type="journal article" date="2019" name="G3 (Bethesda)">
        <title>Hybrid Assembly of the Genome of the Entomopathogenic Nematode Steinernema carpocapsae Identifies the X-Chromosome.</title>
        <authorList>
            <person name="Serra L."/>
            <person name="Macchietto M."/>
            <person name="Macias-Munoz A."/>
            <person name="McGill C.J."/>
            <person name="Rodriguez I.M."/>
            <person name="Rodriguez B."/>
            <person name="Murad R."/>
            <person name="Mortazavi A."/>
        </authorList>
    </citation>
    <scope>NUCLEOTIDE SEQUENCE [LARGE SCALE GENOMIC DNA]</scope>
    <source>
        <strain evidence="3 4">ALL</strain>
    </source>
</reference>
<dbReference type="STRING" id="34508.A0A4U5N0K9"/>
<dbReference type="GO" id="GO:0005634">
    <property type="term" value="C:nucleus"/>
    <property type="evidence" value="ECO:0007669"/>
    <property type="project" value="UniProtKB-SubCell"/>
</dbReference>
<keyword evidence="2" id="KW-0539">Nucleus</keyword>
<protein>
    <recommendedName>
        <fullName evidence="5">LisH domain-containing protein</fullName>
    </recommendedName>
</protein>
<dbReference type="InterPro" id="IPR033270">
    <property type="entry name" value="VPRBP/DCAF1"/>
</dbReference>
<dbReference type="PANTHER" id="PTHR13129">
    <property type="entry name" value="VPRBP PROTEIN-RELATED"/>
    <property type="match status" value="1"/>
</dbReference>
<keyword evidence="4" id="KW-1185">Reference proteome</keyword>
<accession>A0A4U5N0K9</accession>
<evidence type="ECO:0000256" key="1">
    <source>
        <dbReference type="ARBA" id="ARBA00004123"/>
    </source>
</evidence>
<dbReference type="OrthoDB" id="27563at2759"/>
<reference evidence="3 4" key="1">
    <citation type="journal article" date="2015" name="Genome Biol.">
        <title>Comparative genomics of Steinernema reveals deeply conserved gene regulatory networks.</title>
        <authorList>
            <person name="Dillman A.R."/>
            <person name="Macchietto M."/>
            <person name="Porter C.F."/>
            <person name="Rogers A."/>
            <person name="Williams B."/>
            <person name="Antoshechkin I."/>
            <person name="Lee M.M."/>
            <person name="Goodwin Z."/>
            <person name="Lu X."/>
            <person name="Lewis E.E."/>
            <person name="Goodrich-Blair H."/>
            <person name="Stock S.P."/>
            <person name="Adams B.J."/>
            <person name="Sternberg P.W."/>
            <person name="Mortazavi A."/>
        </authorList>
    </citation>
    <scope>NUCLEOTIDE SEQUENCE [LARGE SCALE GENOMIC DNA]</scope>
    <source>
        <strain evidence="3 4">ALL</strain>
    </source>
</reference>
<gene>
    <name evidence="3" type="ORF">L596_017030</name>
</gene>
<dbReference type="SUPFAM" id="SSF50978">
    <property type="entry name" value="WD40 repeat-like"/>
    <property type="match status" value="1"/>
</dbReference>
<name>A0A4U5N0K9_STECR</name>
<evidence type="ECO:0000256" key="2">
    <source>
        <dbReference type="ARBA" id="ARBA00023242"/>
    </source>
</evidence>
<comment type="caution">
    <text evidence="3">The sequence shown here is derived from an EMBL/GenBank/DDBJ whole genome shotgun (WGS) entry which is preliminary data.</text>
</comment>
<dbReference type="GO" id="GO:0016567">
    <property type="term" value="P:protein ubiquitination"/>
    <property type="evidence" value="ECO:0007669"/>
    <property type="project" value="InterPro"/>
</dbReference>
<dbReference type="PANTHER" id="PTHR13129:SF4">
    <property type="entry name" value="DDB1- AND CUL4-ASSOCIATED FACTOR 1"/>
    <property type="match status" value="1"/>
</dbReference>
<evidence type="ECO:0008006" key="5">
    <source>
        <dbReference type="Google" id="ProtNLM"/>
    </source>
</evidence>